<keyword evidence="1" id="KW-0472">Membrane</keyword>
<dbReference type="Proteomes" id="UP000677616">
    <property type="component" value="Chromosome"/>
</dbReference>
<gene>
    <name evidence="2" type="ORF">INT76_09680</name>
</gene>
<dbReference type="InterPro" id="IPR021697">
    <property type="entry name" value="DUF3278"/>
</dbReference>
<name>A0ABX7YJZ5_9STRE</name>
<dbReference type="EMBL" id="CP073084">
    <property type="protein sequence ID" value="QUE54085.1"/>
    <property type="molecule type" value="Genomic_DNA"/>
</dbReference>
<feature type="transmembrane region" description="Helical" evidence="1">
    <location>
        <begin position="64"/>
        <end position="86"/>
    </location>
</feature>
<feature type="transmembrane region" description="Helical" evidence="1">
    <location>
        <begin position="145"/>
        <end position="163"/>
    </location>
</feature>
<dbReference type="Pfam" id="PF11683">
    <property type="entry name" value="DUF3278"/>
    <property type="match status" value="1"/>
</dbReference>
<reference evidence="2 3" key="1">
    <citation type="submission" date="2021-04" db="EMBL/GenBank/DDBJ databases">
        <title>Complete genome sequence of a novel Streptococcus species.</title>
        <authorList>
            <person name="Teng J.L.L."/>
        </authorList>
    </citation>
    <scope>NUCLEOTIDE SEQUENCE [LARGE SCALE GENOMIC DNA]</scope>
    <source>
        <strain evidence="2 3">HKU75</strain>
    </source>
</reference>
<keyword evidence="3" id="KW-1185">Reference proteome</keyword>
<proteinExistence type="predicted"/>
<accession>A0ABX7YJZ5</accession>
<keyword evidence="1" id="KW-0812">Transmembrane</keyword>
<sequence>MKQQPFFRRFIKFFYGIIGPLDEYKQEEANQIGGLGFIYLWYLIVPSSLFALLASHDYPHLVAYAYPIALIILTIVFAIYVTVQSLHKQVTSLDQEIEEYAAPVSNIRRNSTILCTSILFISQVLTSDWSDAGSLLAQLVNPKRLLMMLVQGIIFWFIFSALYRSKKHR</sequence>
<dbReference type="RefSeq" id="WP_212570285.1">
    <property type="nucleotide sequence ID" value="NZ_CP073084.1"/>
</dbReference>
<keyword evidence="1" id="KW-1133">Transmembrane helix</keyword>
<evidence type="ECO:0000313" key="3">
    <source>
        <dbReference type="Proteomes" id="UP000677616"/>
    </source>
</evidence>
<feature type="transmembrane region" description="Helical" evidence="1">
    <location>
        <begin position="32"/>
        <end position="52"/>
    </location>
</feature>
<protein>
    <submittedName>
        <fullName evidence="2">DUF3278 domain-containing protein</fullName>
    </submittedName>
</protein>
<evidence type="ECO:0000256" key="1">
    <source>
        <dbReference type="SAM" id="Phobius"/>
    </source>
</evidence>
<evidence type="ECO:0000313" key="2">
    <source>
        <dbReference type="EMBL" id="QUE54085.1"/>
    </source>
</evidence>
<organism evidence="2 3">
    <name type="scientific">Streptococcus oriscaviae</name>
    <dbReference type="NCBI Taxonomy" id="2781599"/>
    <lineage>
        <taxon>Bacteria</taxon>
        <taxon>Bacillati</taxon>
        <taxon>Bacillota</taxon>
        <taxon>Bacilli</taxon>
        <taxon>Lactobacillales</taxon>
        <taxon>Streptococcaceae</taxon>
        <taxon>Streptococcus</taxon>
    </lineage>
</organism>